<evidence type="ECO:0000313" key="2">
    <source>
        <dbReference type="Proteomes" id="UP000327439"/>
    </source>
</evidence>
<dbReference type="PANTHER" id="PTHR46422:SF4">
    <property type="entry name" value="SERINE_THREONINE-PROTEIN PHOSPHATASE BSL3"/>
    <property type="match status" value="1"/>
</dbReference>
<organism evidence="1 2">
    <name type="scientific">Gossypium barbadense</name>
    <name type="common">Sea Island cotton</name>
    <name type="synonym">Hibiscus barbadensis</name>
    <dbReference type="NCBI Taxonomy" id="3634"/>
    <lineage>
        <taxon>Eukaryota</taxon>
        <taxon>Viridiplantae</taxon>
        <taxon>Streptophyta</taxon>
        <taxon>Embryophyta</taxon>
        <taxon>Tracheophyta</taxon>
        <taxon>Spermatophyta</taxon>
        <taxon>Magnoliopsida</taxon>
        <taxon>eudicotyledons</taxon>
        <taxon>Gunneridae</taxon>
        <taxon>Pentapetalae</taxon>
        <taxon>rosids</taxon>
        <taxon>malvids</taxon>
        <taxon>Malvales</taxon>
        <taxon>Malvaceae</taxon>
        <taxon>Malvoideae</taxon>
        <taxon>Gossypium</taxon>
    </lineage>
</organism>
<accession>A0A5J5VXL0</accession>
<protein>
    <submittedName>
        <fullName evidence="1">Uncharacterized protein</fullName>
    </submittedName>
</protein>
<dbReference type="Proteomes" id="UP000327439">
    <property type="component" value="Chromosome A05"/>
</dbReference>
<name>A0A5J5VXL0_GOSBA</name>
<dbReference type="PANTHER" id="PTHR46422">
    <property type="entry name" value="SERINE/THREONINE-PROTEIN PHOSPHATASE BSL3"/>
    <property type="match status" value="1"/>
</dbReference>
<proteinExistence type="predicted"/>
<keyword evidence="2" id="KW-1185">Reference proteome</keyword>
<gene>
    <name evidence="1" type="ORF">ES319_A05G322000v1</name>
</gene>
<dbReference type="EMBL" id="CM018206">
    <property type="protein sequence ID" value="KAB2084244.1"/>
    <property type="molecule type" value="Genomic_DNA"/>
</dbReference>
<reference evidence="2" key="1">
    <citation type="journal article" date="2020" name="Nat. Genet.">
        <title>Genomic diversifications of five Gossypium allopolyploid species and their impact on cotton improvement.</title>
        <authorList>
            <person name="Chen Z.J."/>
            <person name="Sreedasyam A."/>
            <person name="Ando A."/>
            <person name="Song Q."/>
            <person name="De Santiago L.M."/>
            <person name="Hulse-Kemp A.M."/>
            <person name="Ding M."/>
            <person name="Ye W."/>
            <person name="Kirkbride R.C."/>
            <person name="Jenkins J."/>
            <person name="Plott C."/>
            <person name="Lovell J."/>
            <person name="Lin Y.M."/>
            <person name="Vaughn R."/>
            <person name="Liu B."/>
            <person name="Simpson S."/>
            <person name="Scheffler B.E."/>
            <person name="Wen L."/>
            <person name="Saski C.A."/>
            <person name="Grover C.E."/>
            <person name="Hu G."/>
            <person name="Conover J.L."/>
            <person name="Carlson J.W."/>
            <person name="Shu S."/>
            <person name="Boston L.B."/>
            <person name="Williams M."/>
            <person name="Peterson D.G."/>
            <person name="McGee K."/>
            <person name="Jones D.C."/>
            <person name="Wendel J.F."/>
            <person name="Stelly D.M."/>
            <person name="Grimwood J."/>
            <person name="Schmutz J."/>
        </authorList>
    </citation>
    <scope>NUCLEOTIDE SEQUENCE [LARGE SCALE GENOMIC DNA]</scope>
    <source>
        <strain evidence="2">cv. 3-79</strain>
    </source>
</reference>
<dbReference type="OrthoDB" id="309851at2759"/>
<dbReference type="AlphaFoldDB" id="A0A5J5VXL0"/>
<evidence type="ECO:0000313" key="1">
    <source>
        <dbReference type="EMBL" id="KAB2084244.1"/>
    </source>
</evidence>
<sequence>MSSPEASLKRYIEDTWMQELNANRPPTATRCYPQVAIDRGSLAYI</sequence>